<name>A0A6P1Y064_9SPIR</name>
<dbReference type="PROSITE" id="PS51257">
    <property type="entry name" value="PROKAR_LIPOPROTEIN"/>
    <property type="match status" value="1"/>
</dbReference>
<dbReference type="Gene3D" id="1.25.40.920">
    <property type="entry name" value="TRAP transporter T-component"/>
    <property type="match status" value="1"/>
</dbReference>
<dbReference type="AlphaFoldDB" id="A0A6P1Y064"/>
<dbReference type="Pfam" id="PF16811">
    <property type="entry name" value="TAtT"/>
    <property type="match status" value="1"/>
</dbReference>
<accession>A0A6P1Y064</accession>
<gene>
    <name evidence="1" type="ORF">GWP43_05600</name>
</gene>
<protein>
    <recommendedName>
        <fullName evidence="3">Lipoprotein</fullName>
    </recommendedName>
</protein>
<dbReference type="EMBL" id="CP048020">
    <property type="protein sequence ID" value="QHX43005.1"/>
    <property type="molecule type" value="Genomic_DNA"/>
</dbReference>
<evidence type="ECO:0000313" key="2">
    <source>
        <dbReference type="Proteomes" id="UP000464374"/>
    </source>
</evidence>
<evidence type="ECO:0000313" key="1">
    <source>
        <dbReference type="EMBL" id="QHX43005.1"/>
    </source>
</evidence>
<evidence type="ECO:0008006" key="3">
    <source>
        <dbReference type="Google" id="ProtNLM"/>
    </source>
</evidence>
<dbReference type="Proteomes" id="UP000464374">
    <property type="component" value="Chromosome"/>
</dbReference>
<dbReference type="InterPro" id="IPR038537">
    <property type="entry name" value="TatT_sf"/>
</dbReference>
<dbReference type="RefSeq" id="WP_162663341.1">
    <property type="nucleotide sequence ID" value="NZ_CP048020.1"/>
</dbReference>
<sequence length="323" mass="35110">MTVTLKKIYICVAGLFLLVSGCSIKRMAFNGIANTLAPFPAPKSGASGGIDAAAALTGEDDVKLVSEVFPTVLKTYEILHLSNPQHRGLAVMSGSLYIMYANAFVQTPADYIPETQFQKKNLEYLRAKKFYLRGADYVMQSLDGAYKGFAEAMAHYTDDKGTHFLTRCRAADVESLYWSGCGILGAFSLDPMDTNALAAVPGAVAMLERAAELYPTFNDGAIWETLTAFYAAAPESLGGGADKAQEAYRKTLELSSGQRPSVYVLYAQSFCVPAQDSAGFDEALRKALEIDPETQPSNKLTITLSQTKARWLQKMKGDYFLGD</sequence>
<dbReference type="InterPro" id="IPR031823">
    <property type="entry name" value="TatT"/>
</dbReference>
<proteinExistence type="predicted"/>
<organism evidence="1 2">
    <name type="scientific">Treponema vincentii</name>
    <dbReference type="NCBI Taxonomy" id="69710"/>
    <lineage>
        <taxon>Bacteria</taxon>
        <taxon>Pseudomonadati</taxon>
        <taxon>Spirochaetota</taxon>
        <taxon>Spirochaetia</taxon>
        <taxon>Spirochaetales</taxon>
        <taxon>Treponemataceae</taxon>
        <taxon>Treponema</taxon>
    </lineage>
</organism>
<dbReference type="KEGG" id="trz:GWP43_05600"/>
<reference evidence="1 2" key="1">
    <citation type="submission" date="2020-01" db="EMBL/GenBank/DDBJ databases">
        <title>Complete genome sequence of a human oral phylogroup 1 Treponema sp. strain ATCC 700766, originally isolated from periodontitis dental plaque.</title>
        <authorList>
            <person name="Chan Y."/>
            <person name="Huo Y.-B."/>
            <person name="Yu X.-L."/>
            <person name="Zeng H."/>
            <person name="Leung W.-K."/>
            <person name="Watt R.M."/>
        </authorList>
    </citation>
    <scope>NUCLEOTIDE SEQUENCE [LARGE SCALE GENOMIC DNA]</scope>
    <source>
        <strain evidence="1 2">OMZ 804</strain>
    </source>
</reference>